<protein>
    <recommendedName>
        <fullName evidence="3">Glutamine--fructose-6-phosphate aminotransferase [isomerizing]</fullName>
        <ecNumber evidence="2">2.6.1.16</ecNumber>
    </recommendedName>
</protein>
<reference evidence="6 7" key="1">
    <citation type="submission" date="2019-10" db="EMBL/GenBank/DDBJ databases">
        <title>A novel species.</title>
        <authorList>
            <person name="Gao J."/>
        </authorList>
    </citation>
    <scope>NUCLEOTIDE SEQUENCE [LARGE SCALE GENOMIC DNA]</scope>
    <source>
        <strain evidence="6 7">QMT-28</strain>
    </source>
</reference>
<dbReference type="InterPro" id="IPR001347">
    <property type="entry name" value="SIS_dom"/>
</dbReference>
<evidence type="ECO:0000256" key="1">
    <source>
        <dbReference type="ARBA" id="ARBA00001031"/>
    </source>
</evidence>
<dbReference type="CDD" id="cd05008">
    <property type="entry name" value="SIS_GlmS_GlmD_1"/>
    <property type="match status" value="1"/>
</dbReference>
<dbReference type="GO" id="GO:0004360">
    <property type="term" value="F:glutamine-fructose-6-phosphate transaminase (isomerizing) activity"/>
    <property type="evidence" value="ECO:0007669"/>
    <property type="project" value="UniProtKB-EC"/>
</dbReference>
<organism evidence="6 7">
    <name type="scientific">Streptomyces fagopyri</name>
    <dbReference type="NCBI Taxonomy" id="2662397"/>
    <lineage>
        <taxon>Bacteria</taxon>
        <taxon>Bacillati</taxon>
        <taxon>Actinomycetota</taxon>
        <taxon>Actinomycetes</taxon>
        <taxon>Kitasatosporales</taxon>
        <taxon>Streptomycetaceae</taxon>
        <taxon>Streptomyces</taxon>
    </lineage>
</organism>
<dbReference type="EC" id="2.6.1.16" evidence="2"/>
<dbReference type="RefSeq" id="WP_153286701.1">
    <property type="nucleotide sequence ID" value="NZ_CP045643.1"/>
</dbReference>
<evidence type="ECO:0000313" key="6">
    <source>
        <dbReference type="EMBL" id="QFZ72331.1"/>
    </source>
</evidence>
<name>A0A5Q0L5V9_9ACTN</name>
<dbReference type="PROSITE" id="PS51464">
    <property type="entry name" value="SIS"/>
    <property type="match status" value="2"/>
</dbReference>
<dbReference type="AlphaFoldDB" id="A0A5Q0L5V9"/>
<dbReference type="GO" id="GO:0006487">
    <property type="term" value="P:protein N-linked glycosylation"/>
    <property type="evidence" value="ECO:0007669"/>
    <property type="project" value="TreeGrafter"/>
</dbReference>
<dbReference type="EMBL" id="CP045643">
    <property type="protein sequence ID" value="QFZ72331.1"/>
    <property type="molecule type" value="Genomic_DNA"/>
</dbReference>
<dbReference type="Pfam" id="PF01380">
    <property type="entry name" value="SIS"/>
    <property type="match status" value="2"/>
</dbReference>
<dbReference type="GO" id="GO:0006002">
    <property type="term" value="P:fructose 6-phosphate metabolic process"/>
    <property type="evidence" value="ECO:0007669"/>
    <property type="project" value="TreeGrafter"/>
</dbReference>
<accession>A0A5Q0L5V9</accession>
<dbReference type="KEGG" id="sfy:GFH48_02820"/>
<dbReference type="InterPro" id="IPR035466">
    <property type="entry name" value="GlmS/AgaS_SIS"/>
</dbReference>
<dbReference type="PANTHER" id="PTHR10937:SF0">
    <property type="entry name" value="GLUTAMINE--FRUCTOSE-6-PHOSPHATE TRANSAMINASE (ISOMERIZING)"/>
    <property type="match status" value="1"/>
</dbReference>
<evidence type="ECO:0000259" key="5">
    <source>
        <dbReference type="PROSITE" id="PS51464"/>
    </source>
</evidence>
<proteinExistence type="predicted"/>
<gene>
    <name evidence="6" type="ORF">GFH48_02820</name>
</gene>
<dbReference type="Proteomes" id="UP000326179">
    <property type="component" value="Chromosome"/>
</dbReference>
<keyword evidence="7" id="KW-1185">Reference proteome</keyword>
<feature type="domain" description="SIS" evidence="5">
    <location>
        <begin position="214"/>
        <end position="351"/>
    </location>
</feature>
<keyword evidence="4" id="KW-0677">Repeat</keyword>
<dbReference type="GO" id="GO:0006047">
    <property type="term" value="P:UDP-N-acetylglucosamine metabolic process"/>
    <property type="evidence" value="ECO:0007669"/>
    <property type="project" value="TreeGrafter"/>
</dbReference>
<sequence length="366" mass="38840">MEALEPEVMLRQVGSLADDLRELVGPVSRRRDALFASADWASVGSVHLVGDGDSYYAAQATELAFRSLAGTSCVATAALGFLEYEAPWLRLAGPGRPLVVGISSSGSTPRVVQSVTRARQHGALTLALTGVPGSPLTQAADHTLPLGLSRPERSPGIRTYQASLLGLLLLAVRLGEARGRHSADETRDLDRELASLHEGLAATVELLGDRCRDVAAVVGDAPVVVMAGSGPGFGTASFCAAKLIEGAGVFARGQDLEEWHHVERFATPHDMPVFVIAPPGRSHWRAVEIAAKARELGRRVIAVTHRDDVEVVRHASAVLPVAVCSREEFSPLLYHPFSALLACRTAQLLGRTPFRAGPAAAESARR</sequence>
<evidence type="ECO:0000256" key="4">
    <source>
        <dbReference type="ARBA" id="ARBA00022737"/>
    </source>
</evidence>
<dbReference type="GO" id="GO:0097367">
    <property type="term" value="F:carbohydrate derivative binding"/>
    <property type="evidence" value="ECO:0007669"/>
    <property type="project" value="InterPro"/>
</dbReference>
<comment type="catalytic activity">
    <reaction evidence="1">
        <text>D-fructose 6-phosphate + L-glutamine = D-glucosamine 6-phosphate + L-glutamate</text>
        <dbReference type="Rhea" id="RHEA:13237"/>
        <dbReference type="ChEBI" id="CHEBI:29985"/>
        <dbReference type="ChEBI" id="CHEBI:58359"/>
        <dbReference type="ChEBI" id="CHEBI:58725"/>
        <dbReference type="ChEBI" id="CHEBI:61527"/>
        <dbReference type="EC" id="2.6.1.16"/>
    </reaction>
</comment>
<evidence type="ECO:0000256" key="3">
    <source>
        <dbReference type="ARBA" id="ARBA00016090"/>
    </source>
</evidence>
<feature type="domain" description="SIS" evidence="5">
    <location>
        <begin position="36"/>
        <end position="180"/>
    </location>
</feature>
<dbReference type="PANTHER" id="PTHR10937">
    <property type="entry name" value="GLUCOSAMINE--FRUCTOSE-6-PHOSPHATE AMINOTRANSFERASE, ISOMERIZING"/>
    <property type="match status" value="1"/>
</dbReference>
<dbReference type="Gene3D" id="3.40.50.10490">
    <property type="entry name" value="Glucose-6-phosphate isomerase like protein, domain 1"/>
    <property type="match status" value="2"/>
</dbReference>
<dbReference type="SUPFAM" id="SSF53697">
    <property type="entry name" value="SIS domain"/>
    <property type="match status" value="1"/>
</dbReference>
<dbReference type="InterPro" id="IPR046348">
    <property type="entry name" value="SIS_dom_sf"/>
</dbReference>
<evidence type="ECO:0000256" key="2">
    <source>
        <dbReference type="ARBA" id="ARBA00012916"/>
    </source>
</evidence>
<evidence type="ECO:0000313" key="7">
    <source>
        <dbReference type="Proteomes" id="UP000326179"/>
    </source>
</evidence>